<name>A0A3B1CUE7_9ZZZZ</name>
<evidence type="ECO:0008006" key="2">
    <source>
        <dbReference type="Google" id="ProtNLM"/>
    </source>
</evidence>
<accession>A0A3B1CUE7</accession>
<sequence>MKSSYLLLCLFVMLMFIKPLRLWALPIESDTALTLGFESNVLRSFVRMTKKTGRFKEGKAISDPENRKVTIYNTPLILPVRLSPSLIFTVVAPLLKIESQKTSAGLRQKNSSSGVGDLQLSFKKAFFKKDGLKKTMRLAWKAAIKLPTGDENLSPALGSGSVDFIVGGLLSYIDKRFAMHHDLSYKINSKAHGLRVGNIIKHNVAFEYRVLPERFKSIEDTTLNLILELNSRSQARSKSGGQILANTGGTRLFLSPGFQVIAGPRLILEGLFQYPVIQELNGTQLGVDYTALLGFRYSF</sequence>
<evidence type="ECO:0000313" key="1">
    <source>
        <dbReference type="EMBL" id="VAX33659.1"/>
    </source>
</evidence>
<gene>
    <name evidence="1" type="ORF">MNBD_NITROSPIRAE01-2200</name>
</gene>
<dbReference type="AlphaFoldDB" id="A0A3B1CUE7"/>
<protein>
    <recommendedName>
        <fullName evidence="2">Transporter</fullName>
    </recommendedName>
</protein>
<dbReference type="EMBL" id="UOGF01000117">
    <property type="protein sequence ID" value="VAX33659.1"/>
    <property type="molecule type" value="Genomic_DNA"/>
</dbReference>
<reference evidence="1" key="1">
    <citation type="submission" date="2018-06" db="EMBL/GenBank/DDBJ databases">
        <authorList>
            <person name="Zhirakovskaya E."/>
        </authorList>
    </citation>
    <scope>NUCLEOTIDE SEQUENCE</scope>
</reference>
<proteinExistence type="predicted"/>
<organism evidence="1">
    <name type="scientific">hydrothermal vent metagenome</name>
    <dbReference type="NCBI Taxonomy" id="652676"/>
    <lineage>
        <taxon>unclassified sequences</taxon>
        <taxon>metagenomes</taxon>
        <taxon>ecological metagenomes</taxon>
    </lineage>
</organism>
<dbReference type="Pfam" id="PF13557">
    <property type="entry name" value="Phenol_MetA_deg"/>
    <property type="match status" value="1"/>
</dbReference>
<dbReference type="InterPro" id="IPR025737">
    <property type="entry name" value="FApF"/>
</dbReference>